<dbReference type="PANTHER" id="PTHR33577">
    <property type="entry name" value="STERIGMATOCYSTIN BIOSYNTHESIS PEROXIDASE STCC-RELATED"/>
    <property type="match status" value="1"/>
</dbReference>
<evidence type="ECO:0000256" key="1">
    <source>
        <dbReference type="ARBA" id="ARBA00001970"/>
    </source>
</evidence>
<comment type="caution">
    <text evidence="10">The sequence shown here is derived from an EMBL/GenBank/DDBJ whole genome shotgun (WGS) entry which is preliminary data.</text>
</comment>
<comment type="similarity">
    <text evidence="7">Belongs to the chloroperoxidase family.</text>
</comment>
<dbReference type="PROSITE" id="PS51405">
    <property type="entry name" value="HEME_HALOPEROXIDASE"/>
    <property type="match status" value="1"/>
</dbReference>
<evidence type="ECO:0000313" key="11">
    <source>
        <dbReference type="Proteomes" id="UP000807469"/>
    </source>
</evidence>
<feature type="chain" id="PRO_5040113913" evidence="8">
    <location>
        <begin position="21"/>
        <end position="379"/>
    </location>
</feature>
<dbReference type="GO" id="GO:0046872">
    <property type="term" value="F:metal ion binding"/>
    <property type="evidence" value="ECO:0007669"/>
    <property type="project" value="UniProtKB-KW"/>
</dbReference>
<dbReference type="InterPro" id="IPR000028">
    <property type="entry name" value="Chloroperoxidase"/>
</dbReference>
<dbReference type="Proteomes" id="UP000807469">
    <property type="component" value="Unassembled WGS sequence"/>
</dbReference>
<dbReference type="Pfam" id="PF01328">
    <property type="entry name" value="Peroxidase_2"/>
    <property type="match status" value="1"/>
</dbReference>
<evidence type="ECO:0000256" key="5">
    <source>
        <dbReference type="ARBA" id="ARBA00023002"/>
    </source>
</evidence>
<evidence type="ECO:0000256" key="4">
    <source>
        <dbReference type="ARBA" id="ARBA00022723"/>
    </source>
</evidence>
<organism evidence="10 11">
    <name type="scientific">Pholiota conissans</name>
    <dbReference type="NCBI Taxonomy" id="109636"/>
    <lineage>
        <taxon>Eukaryota</taxon>
        <taxon>Fungi</taxon>
        <taxon>Dikarya</taxon>
        <taxon>Basidiomycota</taxon>
        <taxon>Agaricomycotina</taxon>
        <taxon>Agaricomycetes</taxon>
        <taxon>Agaricomycetidae</taxon>
        <taxon>Agaricales</taxon>
        <taxon>Agaricineae</taxon>
        <taxon>Strophariaceae</taxon>
        <taxon>Pholiota</taxon>
    </lineage>
</organism>
<name>A0A9P6D5K1_9AGAR</name>
<feature type="signal peptide" evidence="8">
    <location>
        <begin position="1"/>
        <end position="20"/>
    </location>
</feature>
<dbReference type="AlphaFoldDB" id="A0A9P6D5K1"/>
<dbReference type="OrthoDB" id="407298at2759"/>
<keyword evidence="6" id="KW-0408">Iron</keyword>
<keyword evidence="5" id="KW-0560">Oxidoreductase</keyword>
<keyword evidence="11" id="KW-1185">Reference proteome</keyword>
<keyword evidence="2" id="KW-0575">Peroxidase</keyword>
<dbReference type="InterPro" id="IPR036851">
    <property type="entry name" value="Chloroperoxidase-like_sf"/>
</dbReference>
<dbReference type="PANTHER" id="PTHR33577:SF16">
    <property type="entry name" value="HEME HALOPEROXIDASE FAMILY PROFILE DOMAIN-CONTAINING PROTEIN"/>
    <property type="match status" value="1"/>
</dbReference>
<evidence type="ECO:0000256" key="8">
    <source>
        <dbReference type="SAM" id="SignalP"/>
    </source>
</evidence>
<evidence type="ECO:0000256" key="3">
    <source>
        <dbReference type="ARBA" id="ARBA00022617"/>
    </source>
</evidence>
<dbReference type="Gene3D" id="1.10.489.10">
    <property type="entry name" value="Chloroperoxidase-like"/>
    <property type="match status" value="1"/>
</dbReference>
<dbReference type="SUPFAM" id="SSF47571">
    <property type="entry name" value="Cloroperoxidase"/>
    <property type="match status" value="1"/>
</dbReference>
<evidence type="ECO:0000259" key="9">
    <source>
        <dbReference type="PROSITE" id="PS51405"/>
    </source>
</evidence>
<proteinExistence type="inferred from homology"/>
<reference evidence="10" key="1">
    <citation type="submission" date="2020-11" db="EMBL/GenBank/DDBJ databases">
        <authorList>
            <consortium name="DOE Joint Genome Institute"/>
            <person name="Ahrendt S."/>
            <person name="Riley R."/>
            <person name="Andreopoulos W."/>
            <person name="Labutti K."/>
            <person name="Pangilinan J."/>
            <person name="Ruiz-Duenas F.J."/>
            <person name="Barrasa J.M."/>
            <person name="Sanchez-Garcia M."/>
            <person name="Camarero S."/>
            <person name="Miyauchi S."/>
            <person name="Serrano A."/>
            <person name="Linde D."/>
            <person name="Babiker R."/>
            <person name="Drula E."/>
            <person name="Ayuso-Fernandez I."/>
            <person name="Pacheco R."/>
            <person name="Padilla G."/>
            <person name="Ferreira P."/>
            <person name="Barriuso J."/>
            <person name="Kellner H."/>
            <person name="Castanera R."/>
            <person name="Alfaro M."/>
            <person name="Ramirez L."/>
            <person name="Pisabarro A.G."/>
            <person name="Kuo A."/>
            <person name="Tritt A."/>
            <person name="Lipzen A."/>
            <person name="He G."/>
            <person name="Yan M."/>
            <person name="Ng V."/>
            <person name="Cullen D."/>
            <person name="Martin F."/>
            <person name="Rosso M.-N."/>
            <person name="Henrissat B."/>
            <person name="Hibbett D."/>
            <person name="Martinez A.T."/>
            <person name="Grigoriev I.V."/>
        </authorList>
    </citation>
    <scope>NUCLEOTIDE SEQUENCE</scope>
    <source>
        <strain evidence="10">CIRM-BRFM 674</strain>
    </source>
</reference>
<protein>
    <submittedName>
        <fullName evidence="10">Cloroperoxidase</fullName>
    </submittedName>
</protein>
<gene>
    <name evidence="10" type="ORF">BDN70DRAFT_952981</name>
</gene>
<evidence type="ECO:0000256" key="7">
    <source>
        <dbReference type="ARBA" id="ARBA00025795"/>
    </source>
</evidence>
<keyword evidence="3" id="KW-0349">Heme</keyword>
<keyword evidence="8" id="KW-0732">Signal</keyword>
<keyword evidence="4" id="KW-0479">Metal-binding</keyword>
<evidence type="ECO:0000256" key="6">
    <source>
        <dbReference type="ARBA" id="ARBA00023004"/>
    </source>
</evidence>
<dbReference type="EMBL" id="MU155147">
    <property type="protein sequence ID" value="KAF9484105.1"/>
    <property type="molecule type" value="Genomic_DNA"/>
</dbReference>
<evidence type="ECO:0000313" key="10">
    <source>
        <dbReference type="EMBL" id="KAF9484105.1"/>
    </source>
</evidence>
<accession>A0A9P6D5K1</accession>
<evidence type="ECO:0000256" key="2">
    <source>
        <dbReference type="ARBA" id="ARBA00022559"/>
    </source>
</evidence>
<dbReference type="GO" id="GO:0004601">
    <property type="term" value="F:peroxidase activity"/>
    <property type="evidence" value="ECO:0007669"/>
    <property type="project" value="UniProtKB-KW"/>
</dbReference>
<sequence>MKHFSLLFLSSLLTYQLVTAFPSHASLAGLSARELEEIIPSLERRVIKPPPGPLTNTSAILVNDHLHPWKPAGKDDIRGPCPGLNTLASHGWLPRNGIASPSQIITAVQEGFNMGNDLALIVTYVAHLLDGNLVTDLLSIGGKTPKTGPNPPAPAIVGGLDTHGVFEGDTSMTRSDAFFGDNHSFNETLFDQFVDFSNKFGGGFYNLTVAQELRFQRIQQSIATNPQFSFTFPRYFTAFAESVFPLTFFTDGRHESPLQLDMTVARGFFQDSRMPADFFRSNVSWTLEKIGPGVGAVFSAHPIPPGGNVNNTVNTYTPDPNAANFSNLCKLYTDFVNVTVRGLYSDAKGVLLEALNKNLDFLFDAIKGQGSCVQVPPFV</sequence>
<comment type="cofactor">
    <cofactor evidence="1">
        <name>heme b</name>
        <dbReference type="ChEBI" id="CHEBI:60344"/>
    </cofactor>
</comment>
<feature type="domain" description="Heme haloperoxidase family profile" evidence="9">
    <location>
        <begin position="65"/>
        <end position="292"/>
    </location>
</feature>